<evidence type="ECO:0008006" key="4">
    <source>
        <dbReference type="Google" id="ProtNLM"/>
    </source>
</evidence>
<gene>
    <name evidence="2" type="ORF">GCM10007392_27430</name>
</gene>
<evidence type="ECO:0000256" key="1">
    <source>
        <dbReference type="SAM" id="SignalP"/>
    </source>
</evidence>
<evidence type="ECO:0000313" key="2">
    <source>
        <dbReference type="EMBL" id="GGX58190.1"/>
    </source>
</evidence>
<dbReference type="PANTHER" id="PTHR38834">
    <property type="entry name" value="PERIPLASMIC SUBSTRATE BINDING PROTEIN FAMILY 3"/>
    <property type="match status" value="1"/>
</dbReference>
<dbReference type="EMBL" id="BMXR01000006">
    <property type="protein sequence ID" value="GGX58190.1"/>
    <property type="molecule type" value="Genomic_DNA"/>
</dbReference>
<keyword evidence="3" id="KW-1185">Reference proteome</keyword>
<evidence type="ECO:0000313" key="3">
    <source>
        <dbReference type="Proteomes" id="UP000626148"/>
    </source>
</evidence>
<sequence>MNRLIHCLLCLSTLLGWSIFAHAEDDDATKLYLYTENYGAYNYSLNGRDYEHWGEDIGGTSTDFVKTLMAESGLDYRMRLRTWRVGYQRTLDRPNYGLFSTARTDQREDLFEWVGPIAQYNWIVFRYKDSGVKVNSLEDLRSLRVGGYDNSATTLYLQDQGIDVSTLPNDSLNPQRLAQGQIDVWIASDVSAYRLAEDAGFADIEPAWVLRTVDMYLAMNKETPKPVLDRLHAAYETVAQSRQ</sequence>
<dbReference type="Proteomes" id="UP000626148">
    <property type="component" value="Unassembled WGS sequence"/>
</dbReference>
<proteinExistence type="predicted"/>
<comment type="caution">
    <text evidence="2">The sequence shown here is derived from an EMBL/GenBank/DDBJ whole genome shotgun (WGS) entry which is preliminary data.</text>
</comment>
<feature type="chain" id="PRO_5036696106" description="Solute-binding protein family 3/N-terminal domain-containing protein" evidence="1">
    <location>
        <begin position="24"/>
        <end position="243"/>
    </location>
</feature>
<protein>
    <recommendedName>
        <fullName evidence="4">Solute-binding protein family 3/N-terminal domain-containing protein</fullName>
    </recommendedName>
</protein>
<dbReference type="Gene3D" id="3.40.190.10">
    <property type="entry name" value="Periplasmic binding protein-like II"/>
    <property type="match status" value="2"/>
</dbReference>
<dbReference type="RefSeq" id="WP_189609581.1">
    <property type="nucleotide sequence ID" value="NZ_BMXR01000006.1"/>
</dbReference>
<dbReference type="PANTHER" id="PTHR38834:SF3">
    <property type="entry name" value="SOLUTE-BINDING PROTEIN FAMILY 3_N-TERMINAL DOMAIN-CONTAINING PROTEIN"/>
    <property type="match status" value="1"/>
</dbReference>
<feature type="signal peptide" evidence="1">
    <location>
        <begin position="1"/>
        <end position="23"/>
    </location>
</feature>
<keyword evidence="1" id="KW-0732">Signal</keyword>
<dbReference type="AlphaFoldDB" id="A0A918NCT0"/>
<name>A0A918NCT0_9GAMM</name>
<organism evidence="2 3">
    <name type="scientific">Saccharospirillum salsuginis</name>
    <dbReference type="NCBI Taxonomy" id="418750"/>
    <lineage>
        <taxon>Bacteria</taxon>
        <taxon>Pseudomonadati</taxon>
        <taxon>Pseudomonadota</taxon>
        <taxon>Gammaproteobacteria</taxon>
        <taxon>Oceanospirillales</taxon>
        <taxon>Saccharospirillaceae</taxon>
        <taxon>Saccharospirillum</taxon>
    </lineage>
</organism>
<reference evidence="2" key="2">
    <citation type="submission" date="2020-09" db="EMBL/GenBank/DDBJ databases">
        <authorList>
            <person name="Sun Q."/>
            <person name="Kim S."/>
        </authorList>
    </citation>
    <scope>NUCLEOTIDE SEQUENCE</scope>
    <source>
        <strain evidence="2">KCTC 22169</strain>
    </source>
</reference>
<reference evidence="2" key="1">
    <citation type="journal article" date="2014" name="Int. J. Syst. Evol. Microbiol.">
        <title>Complete genome sequence of Corynebacterium casei LMG S-19264T (=DSM 44701T), isolated from a smear-ripened cheese.</title>
        <authorList>
            <consortium name="US DOE Joint Genome Institute (JGI-PGF)"/>
            <person name="Walter F."/>
            <person name="Albersmeier A."/>
            <person name="Kalinowski J."/>
            <person name="Ruckert C."/>
        </authorList>
    </citation>
    <scope>NUCLEOTIDE SEQUENCE</scope>
    <source>
        <strain evidence="2">KCTC 22169</strain>
    </source>
</reference>
<dbReference type="SUPFAM" id="SSF53850">
    <property type="entry name" value="Periplasmic binding protein-like II"/>
    <property type="match status" value="1"/>
</dbReference>
<accession>A0A918NCT0</accession>